<dbReference type="STRING" id="1265313.HRUBRA_01273"/>
<dbReference type="Proteomes" id="UP000029640">
    <property type="component" value="Unassembled WGS sequence"/>
</dbReference>
<dbReference type="eggNOG" id="COG4968">
    <property type="taxonomic scope" value="Bacteria"/>
</dbReference>
<dbReference type="InterPro" id="IPR012902">
    <property type="entry name" value="N_methyl_site"/>
</dbReference>
<dbReference type="AlphaFoldDB" id="A0A095XWU3"/>
<gene>
    <name evidence="2" type="ORF">HRUBRA_01273</name>
</gene>
<name>A0A095XWU3_9GAMM</name>
<dbReference type="EMBL" id="AUVB01000037">
    <property type="protein sequence ID" value="KGE04141.1"/>
    <property type="molecule type" value="Genomic_DNA"/>
</dbReference>
<proteinExistence type="predicted"/>
<dbReference type="InterPro" id="IPR045584">
    <property type="entry name" value="Pilin-like"/>
</dbReference>
<feature type="transmembrane region" description="Helical" evidence="1">
    <location>
        <begin position="6"/>
        <end position="27"/>
    </location>
</feature>
<evidence type="ECO:0000313" key="3">
    <source>
        <dbReference type="Proteomes" id="UP000029640"/>
    </source>
</evidence>
<keyword evidence="1" id="KW-1133">Transmembrane helix</keyword>
<dbReference type="Gene3D" id="3.30.700.10">
    <property type="entry name" value="Glycoprotein, Type 4 Pilin"/>
    <property type="match status" value="1"/>
</dbReference>
<dbReference type="Pfam" id="PF16732">
    <property type="entry name" value="ComP_DUS"/>
    <property type="match status" value="1"/>
</dbReference>
<dbReference type="HOGENOM" id="CLU_091705_6_0_6"/>
<evidence type="ECO:0000313" key="2">
    <source>
        <dbReference type="EMBL" id="KGE04141.1"/>
    </source>
</evidence>
<protein>
    <submittedName>
        <fullName evidence="2">Type IV pilus biogenesis protein PilE</fullName>
    </submittedName>
</protein>
<sequence length="127" mass="14050">MVGFTLIELMIVIAIVAILAVVAYPSYVKYIVKANRGEAQGFLMDVAQRQQQFLMDERRYAPDPNELGVTPPERVDQHYSVEFATTSTPPPPTFTITLTPRAGTIQVDDGALTINQTGEKLRGGQPW</sequence>
<evidence type="ECO:0000256" key="1">
    <source>
        <dbReference type="SAM" id="Phobius"/>
    </source>
</evidence>
<reference evidence="2 3" key="1">
    <citation type="journal article" date="2014" name="Genome Announc.">
        <title>Genome Sequence of Gammaproteobacterial Pseudohaliea rubra Type Strain DSM 19751, Isolated from Coastal Seawater of the Mediterranean Sea.</title>
        <authorList>
            <person name="Spring S."/>
            <person name="Fiebig A."/>
            <person name="Riedel T."/>
            <person name="Goker M."/>
            <person name="Klenk H.P."/>
        </authorList>
    </citation>
    <scope>NUCLEOTIDE SEQUENCE [LARGE SCALE GENOMIC DNA]</scope>
    <source>
        <strain evidence="2 3">DSM 19751</strain>
    </source>
</reference>
<organism evidence="2 3">
    <name type="scientific">Pseudohaliea rubra DSM 19751</name>
    <dbReference type="NCBI Taxonomy" id="1265313"/>
    <lineage>
        <taxon>Bacteria</taxon>
        <taxon>Pseudomonadati</taxon>
        <taxon>Pseudomonadota</taxon>
        <taxon>Gammaproteobacteria</taxon>
        <taxon>Cellvibrionales</taxon>
        <taxon>Halieaceae</taxon>
        <taxon>Pseudohaliea</taxon>
    </lineage>
</organism>
<dbReference type="NCBIfam" id="TIGR02532">
    <property type="entry name" value="IV_pilin_GFxxxE"/>
    <property type="match status" value="1"/>
</dbReference>
<comment type="caution">
    <text evidence="2">The sequence shown here is derived from an EMBL/GenBank/DDBJ whole genome shotgun (WGS) entry which is preliminary data.</text>
</comment>
<dbReference type="SUPFAM" id="SSF54523">
    <property type="entry name" value="Pili subunits"/>
    <property type="match status" value="1"/>
</dbReference>
<keyword evidence="1" id="KW-0472">Membrane</keyword>
<keyword evidence="1" id="KW-0812">Transmembrane</keyword>
<accession>A0A095XWU3</accession>
<dbReference type="InterPro" id="IPR031982">
    <property type="entry name" value="PilE-like"/>
</dbReference>
<dbReference type="GO" id="GO:0043683">
    <property type="term" value="P:type IV pilus assembly"/>
    <property type="evidence" value="ECO:0007669"/>
    <property type="project" value="InterPro"/>
</dbReference>
<dbReference type="Pfam" id="PF07963">
    <property type="entry name" value="N_methyl"/>
    <property type="match status" value="1"/>
</dbReference>
<keyword evidence="3" id="KW-1185">Reference proteome</keyword>